<feature type="coiled-coil region" evidence="1">
    <location>
        <begin position="33"/>
        <end position="60"/>
    </location>
</feature>
<keyword evidence="1" id="KW-0175">Coiled coil</keyword>
<dbReference type="Pfam" id="PF23984">
    <property type="entry name" value="DUF7307"/>
    <property type="match status" value="1"/>
</dbReference>
<evidence type="ECO:0000256" key="1">
    <source>
        <dbReference type="SAM" id="Coils"/>
    </source>
</evidence>
<organism evidence="2">
    <name type="scientific">uncultured Caudovirales phage</name>
    <dbReference type="NCBI Taxonomy" id="2100421"/>
    <lineage>
        <taxon>Viruses</taxon>
        <taxon>Duplodnaviria</taxon>
        <taxon>Heunggongvirae</taxon>
        <taxon>Uroviricota</taxon>
        <taxon>Caudoviricetes</taxon>
        <taxon>Peduoviridae</taxon>
        <taxon>Maltschvirus</taxon>
        <taxon>Maltschvirus maltsch</taxon>
    </lineage>
</organism>
<dbReference type="InterPro" id="IPR055731">
    <property type="entry name" value="Pam3_gp33-like"/>
</dbReference>
<evidence type="ECO:0000313" key="2">
    <source>
        <dbReference type="EMBL" id="CAB4165128.1"/>
    </source>
</evidence>
<accession>A0A6J5P7G1</accession>
<name>A0A6J5P7G1_9CAUD</name>
<protein>
    <submittedName>
        <fullName evidence="2">Uncharacterized protein</fullName>
    </submittedName>
</protein>
<sequence>MSKIEDEIANDLESSPIASSDVLDRIVGLANELKEALLEAERLGELADQAARRARQIQEQTLPALMDEVGVPEIVINDGEEKLKRTETVFASIPKAEQSNAASWLEENGFGSLVKGTFVIKVDKTDEHLRSSVQEVLNQMGVDFEFSSSIHPSTLKAFVRERIENGDDVPKSITYHVQPTVAISTVRKKK</sequence>
<proteinExistence type="predicted"/>
<dbReference type="EMBL" id="LR796771">
    <property type="protein sequence ID" value="CAB4165128.1"/>
    <property type="molecule type" value="Genomic_DNA"/>
</dbReference>
<reference evidence="2" key="1">
    <citation type="submission" date="2020-04" db="EMBL/GenBank/DDBJ databases">
        <authorList>
            <person name="Chiriac C."/>
            <person name="Salcher M."/>
            <person name="Ghai R."/>
            <person name="Kavagutti S V."/>
        </authorList>
    </citation>
    <scope>NUCLEOTIDE SEQUENCE</scope>
</reference>
<gene>
    <name evidence="2" type="ORF">UFOVP820_15</name>
</gene>